<evidence type="ECO:0000313" key="10">
    <source>
        <dbReference type="EMBL" id="SFP63180.1"/>
    </source>
</evidence>
<keyword evidence="5" id="KW-0804">Transcription</keyword>
<dbReference type="PROSITE" id="PS50110">
    <property type="entry name" value="RESPONSE_REGULATORY"/>
    <property type="match status" value="1"/>
</dbReference>
<comment type="function">
    <text evidence="6">May play the central regulatory role in sporulation. It may be an element of the effector pathway responsible for the activation of sporulation genes in response to nutritional stress. Spo0A may act in concert with spo0H (a sigma factor) to control the expression of some genes that are critical to the sporulation process.</text>
</comment>
<accession>A0A1I5RXL7</accession>
<dbReference type="PRINTS" id="PR00038">
    <property type="entry name" value="HTHLUXR"/>
</dbReference>
<dbReference type="OrthoDB" id="9779069at2"/>
<dbReference type="Pfam" id="PF00072">
    <property type="entry name" value="Response_reg"/>
    <property type="match status" value="1"/>
</dbReference>
<dbReference type="InterPro" id="IPR001789">
    <property type="entry name" value="Sig_transdc_resp-reg_receiver"/>
</dbReference>
<name>A0A1I5RXL7_9FIRM</name>
<sequence>MEKEKIKVLIADDHSLFRKGLEQLLELEEDIEVVGEASNGKEVVEKTLQLNPDVILMDINMPVQNGIYAIKELKERGCQAKVIVLTVHDDREYLLEAVRIGASGYIMKDADVDHLLKAIRDVYRGETYIQPNLSGKLIKDFDKMSYHSVRKQFEQHNLTPREIEVLLLIADGKNNKEIANELYISEKTVKNHVSNIFKKPDVSDRTQAAIYVFKNHLK</sequence>
<evidence type="ECO:0000259" key="9">
    <source>
        <dbReference type="PROSITE" id="PS50110"/>
    </source>
</evidence>
<dbReference type="InterPro" id="IPR039420">
    <property type="entry name" value="WalR-like"/>
</dbReference>
<dbReference type="Gene3D" id="3.40.50.2300">
    <property type="match status" value="1"/>
</dbReference>
<evidence type="ECO:0000259" key="8">
    <source>
        <dbReference type="PROSITE" id="PS50043"/>
    </source>
</evidence>
<dbReference type="AlphaFoldDB" id="A0A1I5RXL7"/>
<feature type="domain" description="Response regulatory" evidence="9">
    <location>
        <begin position="7"/>
        <end position="123"/>
    </location>
</feature>
<dbReference type="PANTHER" id="PTHR43214:SF39">
    <property type="entry name" value="TRANSCRIPTIONAL REGULATORY PROTEIN DEGU"/>
    <property type="match status" value="1"/>
</dbReference>
<dbReference type="Proteomes" id="UP000198577">
    <property type="component" value="Unassembled WGS sequence"/>
</dbReference>
<dbReference type="SMART" id="SM00421">
    <property type="entry name" value="HTH_LUXR"/>
    <property type="match status" value="1"/>
</dbReference>
<dbReference type="PANTHER" id="PTHR43214">
    <property type="entry name" value="TWO-COMPONENT RESPONSE REGULATOR"/>
    <property type="match status" value="1"/>
</dbReference>
<evidence type="ECO:0000256" key="3">
    <source>
        <dbReference type="ARBA" id="ARBA00023015"/>
    </source>
</evidence>
<dbReference type="SUPFAM" id="SSF52172">
    <property type="entry name" value="CheY-like"/>
    <property type="match status" value="1"/>
</dbReference>
<reference evidence="10 11" key="1">
    <citation type="submission" date="2016-10" db="EMBL/GenBank/DDBJ databases">
        <authorList>
            <person name="de Groot N.N."/>
        </authorList>
    </citation>
    <scope>NUCLEOTIDE SEQUENCE [LARGE SCALE GENOMIC DNA]</scope>
    <source>
        <strain evidence="10 11">DSM 20678</strain>
    </source>
</reference>
<dbReference type="GO" id="GO:0000160">
    <property type="term" value="P:phosphorelay signal transduction system"/>
    <property type="evidence" value="ECO:0007669"/>
    <property type="project" value="InterPro"/>
</dbReference>
<dbReference type="STRING" id="937334.SAMN05444406_101159"/>
<evidence type="ECO:0000256" key="5">
    <source>
        <dbReference type="ARBA" id="ARBA00023163"/>
    </source>
</evidence>
<dbReference type="EMBL" id="FOXR01000001">
    <property type="protein sequence ID" value="SFP63180.1"/>
    <property type="molecule type" value="Genomic_DNA"/>
</dbReference>
<feature type="domain" description="HTH luxR-type" evidence="8">
    <location>
        <begin position="151"/>
        <end position="216"/>
    </location>
</feature>
<evidence type="ECO:0000313" key="11">
    <source>
        <dbReference type="Proteomes" id="UP000198577"/>
    </source>
</evidence>
<keyword evidence="3" id="KW-0805">Transcription regulation</keyword>
<dbReference type="InterPro" id="IPR016032">
    <property type="entry name" value="Sig_transdc_resp-reg_C-effctor"/>
</dbReference>
<dbReference type="PROSITE" id="PS00622">
    <property type="entry name" value="HTH_LUXR_1"/>
    <property type="match status" value="1"/>
</dbReference>
<dbReference type="PROSITE" id="PS50043">
    <property type="entry name" value="HTH_LUXR_2"/>
    <property type="match status" value="1"/>
</dbReference>
<evidence type="ECO:0000256" key="4">
    <source>
        <dbReference type="ARBA" id="ARBA00023125"/>
    </source>
</evidence>
<protein>
    <recommendedName>
        <fullName evidence="1">Stage 0 sporulation protein A homolog</fullName>
    </recommendedName>
</protein>
<dbReference type="CDD" id="cd06170">
    <property type="entry name" value="LuxR_C_like"/>
    <property type="match status" value="1"/>
</dbReference>
<keyword evidence="2 7" id="KW-0597">Phosphoprotein</keyword>
<proteinExistence type="predicted"/>
<evidence type="ECO:0000256" key="7">
    <source>
        <dbReference type="PROSITE-ProRule" id="PRU00169"/>
    </source>
</evidence>
<evidence type="ECO:0000256" key="1">
    <source>
        <dbReference type="ARBA" id="ARBA00018672"/>
    </source>
</evidence>
<dbReference type="Pfam" id="PF00196">
    <property type="entry name" value="GerE"/>
    <property type="match status" value="1"/>
</dbReference>
<organism evidence="10 11">
    <name type="scientific">Caldicoprobacter faecalis</name>
    <dbReference type="NCBI Taxonomy" id="937334"/>
    <lineage>
        <taxon>Bacteria</taxon>
        <taxon>Bacillati</taxon>
        <taxon>Bacillota</taxon>
        <taxon>Clostridia</taxon>
        <taxon>Caldicoprobacterales</taxon>
        <taxon>Caldicoprobacteraceae</taxon>
        <taxon>Caldicoprobacter</taxon>
    </lineage>
</organism>
<dbReference type="InterPro" id="IPR000792">
    <property type="entry name" value="Tscrpt_reg_LuxR_C"/>
</dbReference>
<dbReference type="InterPro" id="IPR058245">
    <property type="entry name" value="NreC/VraR/RcsB-like_REC"/>
</dbReference>
<evidence type="ECO:0000256" key="2">
    <source>
        <dbReference type="ARBA" id="ARBA00022553"/>
    </source>
</evidence>
<keyword evidence="11" id="KW-1185">Reference proteome</keyword>
<dbReference type="SMART" id="SM00448">
    <property type="entry name" value="REC"/>
    <property type="match status" value="1"/>
</dbReference>
<dbReference type="GO" id="GO:0003677">
    <property type="term" value="F:DNA binding"/>
    <property type="evidence" value="ECO:0007669"/>
    <property type="project" value="UniProtKB-KW"/>
</dbReference>
<dbReference type="SUPFAM" id="SSF46894">
    <property type="entry name" value="C-terminal effector domain of the bipartite response regulators"/>
    <property type="match status" value="1"/>
</dbReference>
<evidence type="ECO:0000256" key="6">
    <source>
        <dbReference type="ARBA" id="ARBA00024867"/>
    </source>
</evidence>
<dbReference type="InterPro" id="IPR011006">
    <property type="entry name" value="CheY-like_superfamily"/>
</dbReference>
<dbReference type="RefSeq" id="WP_092281816.1">
    <property type="nucleotide sequence ID" value="NZ_FOXR01000001.1"/>
</dbReference>
<gene>
    <name evidence="10" type="ORF">SAMN05444406_101159</name>
</gene>
<dbReference type="GO" id="GO:0006355">
    <property type="term" value="P:regulation of DNA-templated transcription"/>
    <property type="evidence" value="ECO:0007669"/>
    <property type="project" value="InterPro"/>
</dbReference>
<keyword evidence="4" id="KW-0238">DNA-binding</keyword>
<feature type="modified residue" description="4-aspartylphosphate" evidence="7">
    <location>
        <position position="58"/>
    </location>
</feature>
<dbReference type="CDD" id="cd17535">
    <property type="entry name" value="REC_NarL-like"/>
    <property type="match status" value="1"/>
</dbReference>